<evidence type="ECO:0000313" key="1">
    <source>
        <dbReference type="EMBL" id="EGF87468.1"/>
    </source>
</evidence>
<sequence>MVNRSANAVMFGFDFQVNAAIVLMLQNIEELVSLRLEGNDEDIEIILDDGECVFAQAKSVVKASSDFSNVREKLYHALITLSEASREANVKELILITNSLNPLNLKENVFFGESYRFYPTLPDSSKEVIDKYITKIDEPLDLNKFMIQVLPFETDYDLEKYKVVRQKVDSFIGKLDLNITGIVDKTLDMWQNILFKNGTKQDKGIKLKKRDIIWPIICIVTDISRNDNEWLDIDDELYEEVCAKYNDIIRTYSEKFELFTRVLYDYNKFESKNRNREKIFEFINKNWSNYKNELSLVNNCGDLEKALIQVIIYSILNGRRTINRIKERVNL</sequence>
<gene>
    <name evidence="1" type="ORF">HMPREF0428_00343</name>
</gene>
<evidence type="ECO:0000313" key="2">
    <source>
        <dbReference type="Proteomes" id="UP000004773"/>
    </source>
</evidence>
<comment type="caution">
    <text evidence="1">The sequence shown here is derived from an EMBL/GenBank/DDBJ whole genome shotgun (WGS) entry which is preliminary data.</text>
</comment>
<reference evidence="1 2" key="1">
    <citation type="submission" date="2011-03" db="EMBL/GenBank/DDBJ databases">
        <title>The Genome Sequence of Gemella haemolysans M341.</title>
        <authorList>
            <consortium name="The Broad Institute Genome Sequencing Platform"/>
            <consortium name="The Broad Institute Genome Sequencing Center for Infectious Disease"/>
            <person name="Earl A."/>
            <person name="Ward D."/>
            <person name="Feldgarden M."/>
            <person name="Gevers D."/>
            <person name="Sibley C.D."/>
            <person name="Field T.R."/>
            <person name="Grinwis M."/>
            <person name="Eshaghurshan C.S."/>
            <person name="Surette M.G."/>
            <person name="Young S.K."/>
            <person name="Zeng Q."/>
            <person name="Gargeya S."/>
            <person name="Fitzgerald M."/>
            <person name="Haas B."/>
            <person name="Abouelleil A."/>
            <person name="Alvarado L."/>
            <person name="Arachchi H.M."/>
            <person name="Berlin A."/>
            <person name="Brown A."/>
            <person name="Chapman S.B."/>
            <person name="Chen Z."/>
            <person name="Dunbar C."/>
            <person name="Freedman E."/>
            <person name="Gearin G."/>
            <person name="Gellesch M."/>
            <person name="Goldberg J."/>
            <person name="Griggs A."/>
            <person name="Gujja S."/>
            <person name="Heilman E.R."/>
            <person name="Heiman D."/>
            <person name="Howarth C."/>
            <person name="Larson L."/>
            <person name="Lui A."/>
            <person name="MacDonald P.J.P."/>
            <person name="Mehta T."/>
            <person name="Montmayeur A."/>
            <person name="Murphy C."/>
            <person name="Neiman D."/>
            <person name="Pearson M."/>
            <person name="Priest M."/>
            <person name="Roberts A."/>
            <person name="Saif S."/>
            <person name="Shea T."/>
            <person name="Shenoy N."/>
            <person name="Sisk P."/>
            <person name="Stolte C."/>
            <person name="Sykes S."/>
            <person name="White J."/>
            <person name="Yandava C."/>
            <person name="Wortman J."/>
            <person name="Nusbaum C."/>
            <person name="Birren B."/>
        </authorList>
    </citation>
    <scope>NUCLEOTIDE SEQUENCE [LARGE SCALE GENOMIC DNA]</scope>
    <source>
        <strain evidence="1 2">M341</strain>
    </source>
</reference>
<dbReference type="RefSeq" id="WP_003146234.1">
    <property type="nucleotide sequence ID" value="NZ_GL883582.1"/>
</dbReference>
<protein>
    <recommendedName>
        <fullName evidence="3">CD-NTase associated protein 4-like DNA endonuclease domain-containing protein</fullName>
    </recommendedName>
</protein>
<dbReference type="Proteomes" id="UP000004773">
    <property type="component" value="Unassembled WGS sequence"/>
</dbReference>
<accession>A0AA87ALU2</accession>
<name>A0AA87ALU2_9BACL</name>
<dbReference type="EMBL" id="ACRO01000003">
    <property type="protein sequence ID" value="EGF87468.1"/>
    <property type="molecule type" value="Genomic_DNA"/>
</dbReference>
<proteinExistence type="predicted"/>
<organism evidence="1 2">
    <name type="scientific">Gemella haemolysans M341</name>
    <dbReference type="NCBI Taxonomy" id="562981"/>
    <lineage>
        <taxon>Bacteria</taxon>
        <taxon>Bacillati</taxon>
        <taxon>Bacillota</taxon>
        <taxon>Bacilli</taxon>
        <taxon>Bacillales</taxon>
        <taxon>Gemellaceae</taxon>
        <taxon>Gemella</taxon>
    </lineage>
</organism>
<dbReference type="AlphaFoldDB" id="A0AA87ALU2"/>
<evidence type="ECO:0008006" key="3">
    <source>
        <dbReference type="Google" id="ProtNLM"/>
    </source>
</evidence>